<organism evidence="2 3">
    <name type="scientific">Pseudoxanthomonas sacheonensis</name>
    <dbReference type="NCBI Taxonomy" id="443615"/>
    <lineage>
        <taxon>Bacteria</taxon>
        <taxon>Pseudomonadati</taxon>
        <taxon>Pseudomonadota</taxon>
        <taxon>Gammaproteobacteria</taxon>
        <taxon>Lysobacterales</taxon>
        <taxon>Lysobacteraceae</taxon>
        <taxon>Pseudoxanthomonas</taxon>
    </lineage>
</organism>
<dbReference type="SUPFAM" id="SSF49785">
    <property type="entry name" value="Galactose-binding domain-like"/>
    <property type="match status" value="2"/>
</dbReference>
<dbReference type="EMBL" id="JAVDTT010000001">
    <property type="protein sequence ID" value="MDR6840898.1"/>
    <property type="molecule type" value="Genomic_DNA"/>
</dbReference>
<protein>
    <recommendedName>
        <fullName evidence="1">F5/8 type C domain-containing protein</fullName>
    </recommendedName>
</protein>
<dbReference type="Gene3D" id="1.50.10.10">
    <property type="match status" value="1"/>
</dbReference>
<reference evidence="2 3" key="1">
    <citation type="submission" date="2023-07" db="EMBL/GenBank/DDBJ databases">
        <title>Sorghum-associated microbial communities from plants grown in Nebraska, USA.</title>
        <authorList>
            <person name="Schachtman D."/>
        </authorList>
    </citation>
    <scope>NUCLEOTIDE SEQUENCE [LARGE SCALE GENOMIC DNA]</scope>
    <source>
        <strain evidence="2 3">BE107</strain>
    </source>
</reference>
<accession>A0ABU1RQ47</accession>
<dbReference type="InterPro" id="IPR008928">
    <property type="entry name" value="6-hairpin_glycosidase_sf"/>
</dbReference>
<dbReference type="Proteomes" id="UP001254759">
    <property type="component" value="Unassembled WGS sequence"/>
</dbReference>
<gene>
    <name evidence="2" type="ORF">J2W94_001162</name>
</gene>
<feature type="domain" description="F5/8 type C" evidence="1">
    <location>
        <begin position="164"/>
        <end position="285"/>
    </location>
</feature>
<evidence type="ECO:0000313" key="2">
    <source>
        <dbReference type="EMBL" id="MDR6840898.1"/>
    </source>
</evidence>
<comment type="caution">
    <text evidence="2">The sequence shown here is derived from an EMBL/GenBank/DDBJ whole genome shotgun (WGS) entry which is preliminary data.</text>
</comment>
<evidence type="ECO:0000313" key="3">
    <source>
        <dbReference type="Proteomes" id="UP001254759"/>
    </source>
</evidence>
<dbReference type="SUPFAM" id="SSF48208">
    <property type="entry name" value="Six-hairpin glycosidases"/>
    <property type="match status" value="1"/>
</dbReference>
<dbReference type="PROSITE" id="PS50022">
    <property type="entry name" value="FA58C_3"/>
    <property type="match status" value="1"/>
</dbReference>
<name>A0ABU1RQ47_9GAMM</name>
<dbReference type="InterPro" id="IPR012341">
    <property type="entry name" value="6hp_glycosidase-like_sf"/>
</dbReference>
<dbReference type="InterPro" id="IPR000421">
    <property type="entry name" value="FA58C"/>
</dbReference>
<dbReference type="InterPro" id="IPR008979">
    <property type="entry name" value="Galactose-bd-like_sf"/>
</dbReference>
<evidence type="ECO:0000259" key="1">
    <source>
        <dbReference type="PROSITE" id="PS50022"/>
    </source>
</evidence>
<sequence>MAACLGLVATTANAQSRSRILDDFSDASTWRVVTSNQVTAALRQVEGAQGKALCLDYDYHGVSGYAGIQRTLPLEYPQNYRFDFQLRGDSPRNDLQFKVTDASGDNVWWVNKPRYEYPHQWTGVRYQKRHIDKAWGPDPDRVLRKSAKLEYTVYNNEGGKGSVCFDELTFTPLAPEDRSPLAATASASAANGSGVGGNALDGDPETAWYADFAAAKQPQLTLDLGKQREFGGLKLVWKQGESASDYLLQLSEDGAHWRDVRTVVGGDGGSDYLALPESEARYLRLSVGAGPGKSFGLAEAVIEPLQFAATPNDFIKSVAGESPRGWFPRGFVGEQPYWTIVGIDGGHEQGLIGEDGAIELGKGAPSIAPMVLVDGKLVTWADVELNQSLQDGYLPIPSVDWKHADFGLRVTAFAEGEPGDAKLVGRYRLTNTGKRTRDYVLALAVQPWQVNPSSQFLNTPGGISAITELQLTPTHLWINNDTDRPDTLQHKIVEAVEPADAMLATPFDAGMIARRLQAGDDLWSSTDAKLARVEEDSTGLASGALLYRIKLTPGESREVAWLLPLEGGIAYDHVATTGFDARTAQEQVAAQWRGKLDQVRIKVPPQGQALVDTLRTATAHMLISRIGPRLQPGTRSYARSWIRDGAMISEGLLRMGREEVVRDYVEFYAPYQFKDGMVPCCVDDRGSDPVPENDSHGELIYNIAELYRYDGDKAFLEEMWPHVLGAYEYMEKLRLSERTEANRALNPAFYGMMPVSISHEGYSAKPVHSYWDNFWALRGYKDAVDVALWLGKDEDAKRFAASRDQFHEDLYLSFQAAVRQHGIDFLPGSAELGDFDATSTTIGLAPGGEQDRMPKQLLDATFERYWKEFEKRSNGTREWKDYTPYEWRNVSAFVRLGWRERAWDAVQFFFKDRAPQPWNQWAEVVSRTPRKPFFVGDLPHAWVASDFVRSALDMFAYARESDDSIVLAAGIPTDWLEGKGIAIRDLRTPEGKLGYSLRRVGGKLELQTDGGLKLPVGGLVLPWPYPSAPGKTTVNGQLAEWKDGELRVLKLPARVIAEMP</sequence>
<dbReference type="Pfam" id="PF00754">
    <property type="entry name" value="F5_F8_type_C"/>
    <property type="match status" value="1"/>
</dbReference>
<dbReference type="Gene3D" id="2.60.120.260">
    <property type="entry name" value="Galactose-binding domain-like"/>
    <property type="match status" value="2"/>
</dbReference>
<proteinExistence type="predicted"/>
<keyword evidence="3" id="KW-1185">Reference proteome</keyword>